<sequence length="108" mass="11575">MADRWLRCRSGAAWRRQPRQATRTSPSPGAVLAEEIGGGAEETGKRGEEGRSECGTRRRTGGVRLGVVEGSPAVALEREGSDAGDDMGCGRSGDDDCFYTFYLTIGFE</sequence>
<feature type="compositionally biased region" description="Basic and acidic residues" evidence="1">
    <location>
        <begin position="42"/>
        <end position="56"/>
    </location>
</feature>
<dbReference type="Proteomes" id="UP000007752">
    <property type="component" value="Chromosome 11"/>
</dbReference>
<reference evidence="2" key="1">
    <citation type="journal article" date="2005" name="PLoS Biol.">
        <title>The genomes of Oryza sativa: a history of duplications.</title>
        <authorList>
            <person name="Yu J."/>
            <person name="Wang J."/>
            <person name="Lin W."/>
            <person name="Li S."/>
            <person name="Li H."/>
            <person name="Zhou J."/>
            <person name="Ni P."/>
            <person name="Dong W."/>
            <person name="Hu S."/>
            <person name="Zeng C."/>
            <person name="Zhang J."/>
            <person name="Zhang Y."/>
            <person name="Li R."/>
            <person name="Xu Z."/>
            <person name="Li S."/>
            <person name="Li X."/>
            <person name="Zheng H."/>
            <person name="Cong L."/>
            <person name="Lin L."/>
            <person name="Yin J."/>
            <person name="Geng J."/>
            <person name="Li G."/>
            <person name="Shi J."/>
            <person name="Liu J."/>
            <person name="Lv H."/>
            <person name="Li J."/>
            <person name="Wang J."/>
            <person name="Deng Y."/>
            <person name="Ran L."/>
            <person name="Shi X."/>
            <person name="Wang X."/>
            <person name="Wu Q."/>
            <person name="Li C."/>
            <person name="Ren X."/>
            <person name="Wang J."/>
            <person name="Wang X."/>
            <person name="Li D."/>
            <person name="Liu D."/>
            <person name="Zhang X."/>
            <person name="Ji Z."/>
            <person name="Zhao W."/>
            <person name="Sun Y."/>
            <person name="Zhang Z."/>
            <person name="Bao J."/>
            <person name="Han Y."/>
            <person name="Dong L."/>
            <person name="Ji J."/>
            <person name="Chen P."/>
            <person name="Wu S."/>
            <person name="Liu J."/>
            <person name="Xiao Y."/>
            <person name="Bu D."/>
            <person name="Tan J."/>
            <person name="Yang L."/>
            <person name="Ye C."/>
            <person name="Zhang J."/>
            <person name="Xu J."/>
            <person name="Zhou Y."/>
            <person name="Yu Y."/>
            <person name="Zhang B."/>
            <person name="Zhuang S."/>
            <person name="Wei H."/>
            <person name="Liu B."/>
            <person name="Lei M."/>
            <person name="Yu H."/>
            <person name="Li Y."/>
            <person name="Xu H."/>
            <person name="Wei S."/>
            <person name="He X."/>
            <person name="Fang L."/>
            <person name="Zhang Z."/>
            <person name="Zhang Y."/>
            <person name="Huang X."/>
            <person name="Su Z."/>
            <person name="Tong W."/>
            <person name="Li J."/>
            <person name="Tong Z."/>
            <person name="Li S."/>
            <person name="Ye J."/>
            <person name="Wang L."/>
            <person name="Fang L."/>
            <person name="Lei T."/>
            <person name="Chen C."/>
            <person name="Chen H."/>
            <person name="Xu Z."/>
            <person name="Li H."/>
            <person name="Huang H."/>
            <person name="Zhang F."/>
            <person name="Xu H."/>
            <person name="Li N."/>
            <person name="Zhao C."/>
            <person name="Li S."/>
            <person name="Dong L."/>
            <person name="Huang Y."/>
            <person name="Li L."/>
            <person name="Xi Y."/>
            <person name="Qi Q."/>
            <person name="Li W."/>
            <person name="Zhang B."/>
            <person name="Hu W."/>
            <person name="Zhang Y."/>
            <person name="Tian X."/>
            <person name="Jiao Y."/>
            <person name="Liang X."/>
            <person name="Jin J."/>
            <person name="Gao L."/>
            <person name="Zheng W."/>
            <person name="Hao B."/>
            <person name="Liu S."/>
            <person name="Wang W."/>
            <person name="Yuan L."/>
            <person name="Cao M."/>
            <person name="McDermott J."/>
            <person name="Samudrala R."/>
            <person name="Wang J."/>
            <person name="Wong G.K."/>
            <person name="Yang H."/>
        </authorList>
    </citation>
    <scope>NUCLEOTIDE SEQUENCE [LARGE SCALE GENOMIC DNA]</scope>
</reference>
<organism evidence="2">
    <name type="scientific">Oryza sativa subsp. japonica</name>
    <name type="common">Rice</name>
    <dbReference type="NCBI Taxonomy" id="39947"/>
    <lineage>
        <taxon>Eukaryota</taxon>
        <taxon>Viridiplantae</taxon>
        <taxon>Streptophyta</taxon>
        <taxon>Embryophyta</taxon>
        <taxon>Tracheophyta</taxon>
        <taxon>Spermatophyta</taxon>
        <taxon>Magnoliopsida</taxon>
        <taxon>Liliopsida</taxon>
        <taxon>Poales</taxon>
        <taxon>Poaceae</taxon>
        <taxon>BOP clade</taxon>
        <taxon>Oryzoideae</taxon>
        <taxon>Oryzeae</taxon>
        <taxon>Oryzinae</taxon>
        <taxon>Oryza</taxon>
        <taxon>Oryza sativa</taxon>
    </lineage>
</organism>
<evidence type="ECO:0000256" key="1">
    <source>
        <dbReference type="SAM" id="MobiDB-lite"/>
    </source>
</evidence>
<dbReference type="EMBL" id="CM000148">
    <property type="protein sequence ID" value="EAZ18686.1"/>
    <property type="molecule type" value="Genomic_DNA"/>
</dbReference>
<dbReference type="AlphaFoldDB" id="A3CC73"/>
<proteinExistence type="predicted"/>
<gene>
    <name evidence="2" type="ORF">OsJ_34207</name>
</gene>
<name>A3CC73_ORYSJ</name>
<protein>
    <submittedName>
        <fullName evidence="2">Uncharacterized protein</fullName>
    </submittedName>
</protein>
<evidence type="ECO:0000313" key="2">
    <source>
        <dbReference type="EMBL" id="EAZ18686.1"/>
    </source>
</evidence>
<accession>A3CC73</accession>
<feature type="region of interest" description="Disordered" evidence="1">
    <location>
        <begin position="1"/>
        <end position="61"/>
    </location>
</feature>
<reference evidence="2" key="2">
    <citation type="submission" date="2008-12" db="EMBL/GenBank/DDBJ databases">
        <title>Improved gene annotation of the rice (Oryza sativa) genomes.</title>
        <authorList>
            <person name="Wang J."/>
            <person name="Li R."/>
            <person name="Fan W."/>
            <person name="Huang Q."/>
            <person name="Zhang J."/>
            <person name="Zhou Y."/>
            <person name="Hu Y."/>
            <person name="Zi S."/>
            <person name="Li J."/>
            <person name="Ni P."/>
            <person name="Zheng H."/>
            <person name="Zhang Y."/>
            <person name="Zhao M."/>
            <person name="Hao Q."/>
            <person name="McDermott J."/>
            <person name="Samudrala R."/>
            <person name="Kristiansen K."/>
            <person name="Wong G.K.-S."/>
        </authorList>
    </citation>
    <scope>NUCLEOTIDE SEQUENCE</scope>
</reference>